<evidence type="ECO:0000256" key="2">
    <source>
        <dbReference type="ARBA" id="ARBA00023002"/>
    </source>
</evidence>
<protein>
    <submittedName>
        <fullName evidence="3">Ldh family oxidoreductase</fullName>
    </submittedName>
</protein>
<comment type="similarity">
    <text evidence="1">Belongs to the LDH2/MDH2 oxidoreductase family.</text>
</comment>
<evidence type="ECO:0000313" key="3">
    <source>
        <dbReference type="EMBL" id="QTX33191.1"/>
    </source>
</evidence>
<dbReference type="EMBL" id="CP072943">
    <property type="protein sequence ID" value="QTX33191.1"/>
    <property type="molecule type" value="Genomic_DNA"/>
</dbReference>
<evidence type="ECO:0000313" key="4">
    <source>
        <dbReference type="Proteomes" id="UP000671879"/>
    </source>
</evidence>
<dbReference type="Proteomes" id="UP000671879">
    <property type="component" value="Chromosome"/>
</dbReference>
<dbReference type="InterPro" id="IPR036111">
    <property type="entry name" value="Mal/L-sulfo/L-lacto_DH-like_sf"/>
</dbReference>
<dbReference type="GO" id="GO:0016491">
    <property type="term" value="F:oxidoreductase activity"/>
    <property type="evidence" value="ECO:0007669"/>
    <property type="project" value="UniProtKB-KW"/>
</dbReference>
<organism evidence="3 4">
    <name type="scientific">Aminithiophilus ramosus</name>
    <dbReference type="NCBI Taxonomy" id="3029084"/>
    <lineage>
        <taxon>Bacteria</taxon>
        <taxon>Thermotogati</taxon>
        <taxon>Synergistota</taxon>
        <taxon>Synergistia</taxon>
        <taxon>Synergistales</taxon>
        <taxon>Aminithiophilaceae</taxon>
        <taxon>Aminithiophilus</taxon>
    </lineage>
</organism>
<dbReference type="Gene3D" id="3.30.1370.60">
    <property type="entry name" value="Hypothetical oxidoreductase yiak, domain 2"/>
    <property type="match status" value="1"/>
</dbReference>
<sequence length="357" mass="38518">MITYDTLKTLASHILQGLGYGAEAADLTARVLVEADARGVASHGVARLAFYESNLKGGVVDLEATPEIVHETPLSLVVDGHGAVGPIVSRFAMDRCLEKARAVGAGFASVRNSNHYGMAGLWAEEAAAEGMIGLSFTNTRSCAIVTFGKRSLMGTNPIAVAIPTGEEPFLLDMATTTVAHGKIEVCDRRDKAMPLGWAVDEEGRGTTDAHLVVDHFHKGVPYGGQLYLGGEGELLGGHKGYGLALLVELLCAGLSLGSWSPRIYGERGTKNGIAHFFAALRLDLFGEREAIERHVAAILDEIRRSEKAEGESRIYIHGEKERENRRRALEEGIDLDEATRDLLARYCQRFALACPSF</sequence>
<gene>
    <name evidence="3" type="ORF">KAR29_04645</name>
</gene>
<dbReference type="RefSeq" id="WP_274374469.1">
    <property type="nucleotide sequence ID" value="NZ_CP072943.1"/>
</dbReference>
<dbReference type="PANTHER" id="PTHR11091">
    <property type="entry name" value="OXIDOREDUCTASE-RELATED"/>
    <property type="match status" value="1"/>
</dbReference>
<dbReference type="AlphaFoldDB" id="A0A9Q7EZQ3"/>
<dbReference type="InterPro" id="IPR003767">
    <property type="entry name" value="Malate/L-lactate_DH-like"/>
</dbReference>
<name>A0A9Q7EZQ3_9BACT</name>
<proteinExistence type="inferred from homology"/>
<dbReference type="InterPro" id="IPR043144">
    <property type="entry name" value="Mal/L-sulf/L-lact_DH-like_ah"/>
</dbReference>
<keyword evidence="4" id="KW-1185">Reference proteome</keyword>
<dbReference type="Gene3D" id="1.10.1530.10">
    <property type="match status" value="1"/>
</dbReference>
<dbReference type="SUPFAM" id="SSF89733">
    <property type="entry name" value="L-sulfolactate dehydrogenase-like"/>
    <property type="match status" value="1"/>
</dbReference>
<dbReference type="InterPro" id="IPR043143">
    <property type="entry name" value="Mal/L-sulf/L-lact_DH-like_NADP"/>
</dbReference>
<keyword evidence="2" id="KW-0560">Oxidoreductase</keyword>
<dbReference type="PANTHER" id="PTHR11091:SF0">
    <property type="entry name" value="MALATE DEHYDROGENASE"/>
    <property type="match status" value="1"/>
</dbReference>
<accession>A0A9Q7EZQ3</accession>
<evidence type="ECO:0000256" key="1">
    <source>
        <dbReference type="ARBA" id="ARBA00006056"/>
    </source>
</evidence>
<reference evidence="4" key="1">
    <citation type="submission" date="2021-04" db="EMBL/GenBank/DDBJ databases">
        <title>A novel Synergistetes isolate from a pyrite-forming mixed culture.</title>
        <authorList>
            <person name="Bunk B."/>
            <person name="Sproer C."/>
            <person name="Spring S."/>
            <person name="Pester M."/>
        </authorList>
    </citation>
    <scope>NUCLEOTIDE SEQUENCE [LARGE SCALE GENOMIC DNA]</scope>
    <source>
        <strain evidence="4">J.5.4.2-T.3.5.2</strain>
    </source>
</reference>
<dbReference type="Pfam" id="PF02615">
    <property type="entry name" value="Ldh_2"/>
    <property type="match status" value="1"/>
</dbReference>
<dbReference type="KEGG" id="aram:KAR29_04645"/>